<dbReference type="InterPro" id="IPR011991">
    <property type="entry name" value="ArsR-like_HTH"/>
</dbReference>
<dbReference type="EMBL" id="CP000254">
    <property type="protein sequence ID" value="ABD41284.1"/>
    <property type="molecule type" value="Genomic_DNA"/>
</dbReference>
<dbReference type="PANTHER" id="PTHR35090:SF2">
    <property type="entry name" value="ARSR FAMILY TRANSCRIPTIONAL REGULATOR"/>
    <property type="match status" value="1"/>
</dbReference>
<dbReference type="SMART" id="SM00989">
    <property type="entry name" value="V4R"/>
    <property type="match status" value="1"/>
</dbReference>
<dbReference type="SUPFAM" id="SSF111126">
    <property type="entry name" value="Ligand-binding domain in the NO signalling and Golgi transport"/>
    <property type="match status" value="1"/>
</dbReference>
<dbReference type="AlphaFoldDB" id="Q2FNS5"/>
<dbReference type="InParanoid" id="Q2FNS5"/>
<dbReference type="Proteomes" id="UP000001941">
    <property type="component" value="Chromosome"/>
</dbReference>
<evidence type="ECO:0000259" key="2">
    <source>
        <dbReference type="SMART" id="SM00989"/>
    </source>
</evidence>
<dbReference type="SMART" id="SM00418">
    <property type="entry name" value="HTH_ARSR"/>
    <property type="match status" value="1"/>
</dbReference>
<evidence type="ECO:0000313" key="4">
    <source>
        <dbReference type="Proteomes" id="UP000001941"/>
    </source>
</evidence>
<proteinExistence type="predicted"/>
<dbReference type="Pfam" id="PF02830">
    <property type="entry name" value="V4R"/>
    <property type="match status" value="1"/>
</dbReference>
<dbReference type="CDD" id="cd00090">
    <property type="entry name" value="HTH_ARSR"/>
    <property type="match status" value="1"/>
</dbReference>
<dbReference type="eggNOG" id="arCOG01688">
    <property type="taxonomic scope" value="Archaea"/>
</dbReference>
<dbReference type="InterPro" id="IPR024096">
    <property type="entry name" value="NO_sig/Golgi_transp_ligand-bd"/>
</dbReference>
<feature type="domain" description="4-vinyl reductase 4VR" evidence="2">
    <location>
        <begin position="210"/>
        <end position="272"/>
    </location>
</feature>
<keyword evidence="4" id="KW-1185">Reference proteome</keyword>
<evidence type="ECO:0000259" key="1">
    <source>
        <dbReference type="SMART" id="SM00418"/>
    </source>
</evidence>
<dbReference type="Pfam" id="PF01022">
    <property type="entry name" value="HTH_5"/>
    <property type="match status" value="1"/>
</dbReference>
<dbReference type="InterPro" id="IPR004096">
    <property type="entry name" value="V4R"/>
</dbReference>
<dbReference type="InterPro" id="IPR036388">
    <property type="entry name" value="WH-like_DNA-bd_sf"/>
</dbReference>
<organism evidence="3 4">
    <name type="scientific">Methanospirillum hungatei JF-1 (strain ATCC 27890 / DSM 864 / NBRC 100397 / JF-1)</name>
    <dbReference type="NCBI Taxonomy" id="323259"/>
    <lineage>
        <taxon>Archaea</taxon>
        <taxon>Methanobacteriati</taxon>
        <taxon>Methanobacteriota</taxon>
        <taxon>Stenosarchaea group</taxon>
        <taxon>Methanomicrobia</taxon>
        <taxon>Methanomicrobiales</taxon>
        <taxon>Methanospirillaceae</taxon>
        <taxon>Methanospirillum</taxon>
    </lineage>
</organism>
<dbReference type="EnsemblBacteria" id="ABD41284">
    <property type="protein sequence ID" value="ABD41284"/>
    <property type="gene ID" value="Mhun_1553"/>
</dbReference>
<sequence length="278" mass="31135">MYANKYEPSGLYVHAAVTEEYTKNLDDDIQLFSSRNRVMAIDSQVKKRILELLQSRDHSFYEIVTLCGKAKSTISVHVHDLLKAGLISSHTDPDDSRKKILSLTSHPIGRLTNLDRHAPVREDKSEVSARLPFEPGDIASFFRWGVRVFRTEAMALGINVDPVLERTGWEIGRVLAPLVYDSDLSRMVEKMHEFWSVHGLGSVTLSGSDPISLTVQGCFECEDLPVTGHGACSFDIGVLSAIFSGYLNEPVRITEIECYSAGHDHCKFIIEQKARVNR</sequence>
<dbReference type="Gene3D" id="3.30.1380.20">
    <property type="entry name" value="Trafficking protein particle complex subunit 3"/>
    <property type="match status" value="1"/>
</dbReference>
<accession>Q2FNS5</accession>
<feature type="domain" description="HTH arsR-type" evidence="1">
    <location>
        <begin position="37"/>
        <end position="117"/>
    </location>
</feature>
<dbReference type="SUPFAM" id="SSF46785">
    <property type="entry name" value="Winged helix' DNA-binding domain"/>
    <property type="match status" value="1"/>
</dbReference>
<dbReference type="GO" id="GO:0003700">
    <property type="term" value="F:DNA-binding transcription factor activity"/>
    <property type="evidence" value="ECO:0007669"/>
    <property type="project" value="InterPro"/>
</dbReference>
<gene>
    <name evidence="3" type="ordered locus">Mhun_1553</name>
</gene>
<name>Q2FNS5_METHJ</name>
<protein>
    <submittedName>
        <fullName evidence="3">Transcriptional regulator, ArsR family</fullName>
    </submittedName>
</protein>
<dbReference type="InterPro" id="IPR036390">
    <property type="entry name" value="WH_DNA-bd_sf"/>
</dbReference>
<reference evidence="4" key="1">
    <citation type="journal article" date="2016" name="Stand. Genomic Sci.">
        <title>Complete genome sequence of Methanospirillum hungatei type strain JF1.</title>
        <authorList>
            <person name="Gunsalus R.P."/>
            <person name="Cook L.E."/>
            <person name="Crable B."/>
            <person name="Rohlin L."/>
            <person name="McDonald E."/>
            <person name="Mouttaki H."/>
            <person name="Sieber J.R."/>
            <person name="Poweleit N."/>
            <person name="Zhou H."/>
            <person name="Lapidus A.L."/>
            <person name="Daligault H.E."/>
            <person name="Land M."/>
            <person name="Gilna P."/>
            <person name="Ivanova N."/>
            <person name="Kyrpides N."/>
            <person name="Culley D.E."/>
            <person name="McInerney M.J."/>
        </authorList>
    </citation>
    <scope>NUCLEOTIDE SEQUENCE [LARGE SCALE GENOMIC DNA]</scope>
    <source>
        <strain evidence="4">ATCC 27890 / DSM 864 / NBRC 100397 / JF-1</strain>
    </source>
</reference>
<dbReference type="InterPro" id="IPR001845">
    <property type="entry name" value="HTH_ArsR_DNA-bd_dom"/>
</dbReference>
<dbReference type="PANTHER" id="PTHR35090">
    <property type="entry name" value="DNA-DIRECTED RNA POLYMERASE SUBUNIT I"/>
    <property type="match status" value="1"/>
</dbReference>
<dbReference type="Gene3D" id="1.10.10.10">
    <property type="entry name" value="Winged helix-like DNA-binding domain superfamily/Winged helix DNA-binding domain"/>
    <property type="match status" value="1"/>
</dbReference>
<dbReference type="KEGG" id="mhu:Mhun_1553"/>
<evidence type="ECO:0000313" key="3">
    <source>
        <dbReference type="EMBL" id="ABD41284.1"/>
    </source>
</evidence>
<dbReference type="STRING" id="323259.Mhun_1553"/>
<dbReference type="HOGENOM" id="CLU_1136066_0_0_2"/>